<dbReference type="PANTHER" id="PTHR33507:SF4">
    <property type="entry name" value="NODULATION COMPETITIVENESS PROTEIN NFED"/>
    <property type="match status" value="1"/>
</dbReference>
<evidence type="ECO:0000256" key="5">
    <source>
        <dbReference type="SAM" id="Phobius"/>
    </source>
</evidence>
<evidence type="ECO:0000259" key="9">
    <source>
        <dbReference type="Pfam" id="PF25145"/>
    </source>
</evidence>
<protein>
    <submittedName>
        <fullName evidence="10">Nodulation protein NfeD</fullName>
    </submittedName>
</protein>
<organism evidence="10 11">
    <name type="scientific">Bdellovibrio svalbardensis</name>
    <dbReference type="NCBI Taxonomy" id="2972972"/>
    <lineage>
        <taxon>Bacteria</taxon>
        <taxon>Pseudomonadati</taxon>
        <taxon>Bdellovibrionota</taxon>
        <taxon>Bdellovibrionia</taxon>
        <taxon>Bdellovibrionales</taxon>
        <taxon>Pseudobdellovibrionaceae</taxon>
        <taxon>Bdellovibrio</taxon>
    </lineage>
</organism>
<evidence type="ECO:0000256" key="3">
    <source>
        <dbReference type="ARBA" id="ARBA00022989"/>
    </source>
</evidence>
<feature type="transmembrane region" description="Helical" evidence="5">
    <location>
        <begin position="223"/>
        <end position="246"/>
    </location>
</feature>
<reference evidence="10" key="1">
    <citation type="submission" date="2022-08" db="EMBL/GenBank/DDBJ databases">
        <title>Novel Bdellovibrio Species Isolated from Svalbard: Designation Bdellovibrio svalbardensis.</title>
        <authorList>
            <person name="Mitchell R.J."/>
            <person name="Choi S.Y."/>
        </authorList>
    </citation>
    <scope>NUCLEOTIDE SEQUENCE</scope>
    <source>
        <strain evidence="10">PAP01</strain>
    </source>
</reference>
<feature type="transmembrane region" description="Helical" evidence="5">
    <location>
        <begin position="300"/>
        <end position="319"/>
    </location>
</feature>
<evidence type="ECO:0000259" key="8">
    <source>
        <dbReference type="Pfam" id="PF24961"/>
    </source>
</evidence>
<feature type="transmembrane region" description="Helical" evidence="5">
    <location>
        <begin position="331"/>
        <end position="351"/>
    </location>
</feature>
<dbReference type="InterPro" id="IPR002810">
    <property type="entry name" value="NfeD-like_C"/>
</dbReference>
<comment type="subcellular location">
    <subcellularLocation>
        <location evidence="1">Membrane</location>
        <topology evidence="1">Multi-pass membrane protein</topology>
    </subcellularLocation>
</comment>
<dbReference type="InterPro" id="IPR056738">
    <property type="entry name" value="NfeD1b_N"/>
</dbReference>
<feature type="domain" description="NfeD integral membrane" evidence="8">
    <location>
        <begin position="232"/>
        <end position="346"/>
    </location>
</feature>
<dbReference type="Gene3D" id="2.40.50.140">
    <property type="entry name" value="Nucleic acid-binding proteins"/>
    <property type="match status" value="1"/>
</dbReference>
<dbReference type="Pfam" id="PF01957">
    <property type="entry name" value="NfeD"/>
    <property type="match status" value="1"/>
</dbReference>
<keyword evidence="6" id="KW-0732">Signal</keyword>
<dbReference type="InterPro" id="IPR012340">
    <property type="entry name" value="NA-bd_OB-fold"/>
</dbReference>
<comment type="caution">
    <text evidence="10">The sequence shown here is derived from an EMBL/GenBank/DDBJ whole genome shotgun (WGS) entry which is preliminary data.</text>
</comment>
<feature type="domain" description="NfeD-like C-terminal" evidence="7">
    <location>
        <begin position="369"/>
        <end position="419"/>
    </location>
</feature>
<dbReference type="EMBL" id="JANRMI010000002">
    <property type="protein sequence ID" value="MDG0816233.1"/>
    <property type="molecule type" value="Genomic_DNA"/>
</dbReference>
<dbReference type="RefSeq" id="WP_277577710.1">
    <property type="nucleotide sequence ID" value="NZ_JANRMI010000002.1"/>
</dbReference>
<keyword evidence="2 5" id="KW-0812">Transmembrane</keyword>
<name>A0ABT6DH91_9BACT</name>
<dbReference type="InterPro" id="IPR029045">
    <property type="entry name" value="ClpP/crotonase-like_dom_sf"/>
</dbReference>
<evidence type="ECO:0000256" key="1">
    <source>
        <dbReference type="ARBA" id="ARBA00004141"/>
    </source>
</evidence>
<dbReference type="SUPFAM" id="SSF141322">
    <property type="entry name" value="NfeD domain-like"/>
    <property type="match status" value="1"/>
</dbReference>
<dbReference type="SUPFAM" id="SSF52096">
    <property type="entry name" value="ClpP/crotonase"/>
    <property type="match status" value="1"/>
</dbReference>
<keyword evidence="4 5" id="KW-0472">Membrane</keyword>
<dbReference type="Pfam" id="PF25145">
    <property type="entry name" value="NfeD1b_N"/>
    <property type="match status" value="1"/>
</dbReference>
<proteinExistence type="predicted"/>
<dbReference type="InterPro" id="IPR052165">
    <property type="entry name" value="Membrane_assoc_protease"/>
</dbReference>
<keyword evidence="3 5" id="KW-1133">Transmembrane helix</keyword>
<feature type="signal peptide" evidence="6">
    <location>
        <begin position="1"/>
        <end position="18"/>
    </location>
</feature>
<evidence type="ECO:0000313" key="10">
    <source>
        <dbReference type="EMBL" id="MDG0816233.1"/>
    </source>
</evidence>
<dbReference type="Pfam" id="PF24961">
    <property type="entry name" value="NfeD_membrane"/>
    <property type="match status" value="1"/>
</dbReference>
<feature type="transmembrane region" description="Helical" evidence="5">
    <location>
        <begin position="253"/>
        <end position="270"/>
    </location>
</feature>
<feature type="domain" description="NfeD1b N-terminal" evidence="9">
    <location>
        <begin position="24"/>
        <end position="188"/>
    </location>
</feature>
<evidence type="ECO:0000313" key="11">
    <source>
        <dbReference type="Proteomes" id="UP001152321"/>
    </source>
</evidence>
<dbReference type="Proteomes" id="UP001152321">
    <property type="component" value="Unassembled WGS sequence"/>
</dbReference>
<evidence type="ECO:0000256" key="4">
    <source>
        <dbReference type="ARBA" id="ARBA00023136"/>
    </source>
</evidence>
<feature type="transmembrane region" description="Helical" evidence="5">
    <location>
        <begin position="276"/>
        <end position="293"/>
    </location>
</feature>
<evidence type="ECO:0000259" key="7">
    <source>
        <dbReference type="Pfam" id="PF01957"/>
    </source>
</evidence>
<dbReference type="CDD" id="cd07020">
    <property type="entry name" value="Clp_protease_NfeD_1"/>
    <property type="match status" value="1"/>
</dbReference>
<gene>
    <name evidence="10" type="ORF">NWE73_07645</name>
</gene>
<evidence type="ECO:0000256" key="2">
    <source>
        <dbReference type="ARBA" id="ARBA00022692"/>
    </source>
</evidence>
<accession>A0ABT6DH91</accession>
<dbReference type="PANTHER" id="PTHR33507">
    <property type="entry name" value="INNER MEMBRANE PROTEIN YBBJ"/>
    <property type="match status" value="1"/>
</dbReference>
<feature type="chain" id="PRO_5046233417" evidence="6">
    <location>
        <begin position="19"/>
        <end position="425"/>
    </location>
</feature>
<dbReference type="InterPro" id="IPR056739">
    <property type="entry name" value="NfeD_membrane"/>
</dbReference>
<keyword evidence="11" id="KW-1185">Reference proteome</keyword>
<dbReference type="Gene3D" id="3.90.226.10">
    <property type="entry name" value="2-enoyl-CoA Hydratase, Chain A, domain 1"/>
    <property type="match status" value="1"/>
</dbReference>
<sequence length="425" mass="45730">MKFLISVLILLLGVKASAACTLAVTINEAISASTFDYLERAEKHALDSKCDSILVRMNTPGGSLQSTRMIVEKMLASSVPYLCLITPSGGHAGSAGAIILQACHVNGGLNATNVGAATPILGTGEKMPDDLRNKMINDTVSWLEGITKLRGRSQKFSKEIVTEAKALSSEEAQKIGALDILATNETEFLDKSQGKKVLLGEAKEIEVQVGDLQEFTPDLRYRVLSFVADPEFAYLLFMGSLGLLYVEITHPGLIAPGVIGGLGLILSMVAFHKLDVMWGGLVLIILGIAFLVAELFLPSFGILGVGGLVAVFMGSLFLFDPAAGYQLPLSLIITVVLVLGAFFLGIGYLALSTVRLKRKDWDDDLQRNEGRVVSVEQNGHGGQIQIMGEIWKFVSEDSLEVNDLVHVTARQGLTLNVKKKNKRST</sequence>
<evidence type="ECO:0000256" key="6">
    <source>
        <dbReference type="SAM" id="SignalP"/>
    </source>
</evidence>